<reference evidence="2" key="1">
    <citation type="submission" date="2023-07" db="EMBL/GenBank/DDBJ databases">
        <title>draft genome sequence of fig (Ficus carica).</title>
        <authorList>
            <person name="Takahashi T."/>
            <person name="Nishimura K."/>
        </authorList>
    </citation>
    <scope>NUCLEOTIDE SEQUENCE</scope>
</reference>
<name>A0AA88A6T3_FICCA</name>
<gene>
    <name evidence="2" type="ORF">TIFTF001_018294</name>
</gene>
<organism evidence="2 3">
    <name type="scientific">Ficus carica</name>
    <name type="common">Common fig</name>
    <dbReference type="NCBI Taxonomy" id="3494"/>
    <lineage>
        <taxon>Eukaryota</taxon>
        <taxon>Viridiplantae</taxon>
        <taxon>Streptophyta</taxon>
        <taxon>Embryophyta</taxon>
        <taxon>Tracheophyta</taxon>
        <taxon>Spermatophyta</taxon>
        <taxon>Magnoliopsida</taxon>
        <taxon>eudicotyledons</taxon>
        <taxon>Gunneridae</taxon>
        <taxon>Pentapetalae</taxon>
        <taxon>rosids</taxon>
        <taxon>fabids</taxon>
        <taxon>Rosales</taxon>
        <taxon>Moraceae</taxon>
        <taxon>Ficeae</taxon>
        <taxon>Ficus</taxon>
    </lineage>
</organism>
<dbReference type="AlphaFoldDB" id="A0AA88A6T3"/>
<protein>
    <submittedName>
        <fullName evidence="2">Uncharacterized protein</fullName>
    </submittedName>
</protein>
<evidence type="ECO:0000256" key="1">
    <source>
        <dbReference type="SAM" id="MobiDB-lite"/>
    </source>
</evidence>
<sequence length="153" mass="17246">MAAHGGRTDALPDMPARKKKRALEVFGRRKYDKICELGICGALIRPDDSRKCKMPLLGTRARHHVSNVWIPYVGSLAYKLSGPEFDITNSSSSTYMFEHRESLAGRSLVLFTSRSRFLRGRSQDRWPARLPDNTLSRTTTTNHSNTLQSPSPL</sequence>
<dbReference type="Proteomes" id="UP001187192">
    <property type="component" value="Unassembled WGS sequence"/>
</dbReference>
<accession>A0AA88A6T3</accession>
<evidence type="ECO:0000313" key="2">
    <source>
        <dbReference type="EMBL" id="GMN49128.1"/>
    </source>
</evidence>
<evidence type="ECO:0000313" key="3">
    <source>
        <dbReference type="Proteomes" id="UP001187192"/>
    </source>
</evidence>
<feature type="compositionally biased region" description="Polar residues" evidence="1">
    <location>
        <begin position="133"/>
        <end position="153"/>
    </location>
</feature>
<feature type="region of interest" description="Disordered" evidence="1">
    <location>
        <begin position="128"/>
        <end position="153"/>
    </location>
</feature>
<comment type="caution">
    <text evidence="2">The sequence shown here is derived from an EMBL/GenBank/DDBJ whole genome shotgun (WGS) entry which is preliminary data.</text>
</comment>
<keyword evidence="3" id="KW-1185">Reference proteome</keyword>
<proteinExistence type="predicted"/>
<dbReference type="EMBL" id="BTGU01000030">
    <property type="protein sequence ID" value="GMN49128.1"/>
    <property type="molecule type" value="Genomic_DNA"/>
</dbReference>